<dbReference type="PANTHER" id="PTHR33653">
    <property type="entry name" value="RIBONUCLEASE VAPC2"/>
    <property type="match status" value="1"/>
</dbReference>
<keyword evidence="2" id="KW-1277">Toxin-antitoxin system</keyword>
<dbReference type="GO" id="GO:0016787">
    <property type="term" value="F:hydrolase activity"/>
    <property type="evidence" value="ECO:0007669"/>
    <property type="project" value="UniProtKB-KW"/>
</dbReference>
<evidence type="ECO:0000256" key="5">
    <source>
        <dbReference type="ARBA" id="ARBA00022801"/>
    </source>
</evidence>
<evidence type="ECO:0000256" key="6">
    <source>
        <dbReference type="ARBA" id="ARBA00022842"/>
    </source>
</evidence>
<dbReference type="Gene3D" id="3.40.50.1010">
    <property type="entry name" value="5'-nuclease"/>
    <property type="match status" value="1"/>
</dbReference>
<dbReference type="CDD" id="cd09854">
    <property type="entry name" value="PIN_VapC-like"/>
    <property type="match status" value="1"/>
</dbReference>
<proteinExistence type="inferred from homology"/>
<dbReference type="InterPro" id="IPR002716">
    <property type="entry name" value="PIN_dom"/>
</dbReference>
<dbReference type="PANTHER" id="PTHR33653:SF1">
    <property type="entry name" value="RIBONUCLEASE VAPC2"/>
    <property type="match status" value="1"/>
</dbReference>
<comment type="cofactor">
    <cofactor evidence="1">
        <name>Mg(2+)</name>
        <dbReference type="ChEBI" id="CHEBI:18420"/>
    </cofactor>
</comment>
<feature type="domain" description="PIN" evidence="8">
    <location>
        <begin position="4"/>
        <end position="118"/>
    </location>
</feature>
<evidence type="ECO:0000256" key="4">
    <source>
        <dbReference type="ARBA" id="ARBA00022723"/>
    </source>
</evidence>
<name>A0A657LMT6_9HYPH</name>
<dbReference type="InterPro" id="IPR050556">
    <property type="entry name" value="Type_II_TA_system_RNase"/>
</dbReference>
<comment type="caution">
    <text evidence="9">The sequence shown here is derived from an EMBL/GenBank/DDBJ whole genome shotgun (WGS) entry which is preliminary data.</text>
</comment>
<evidence type="ECO:0000313" key="10">
    <source>
        <dbReference type="Proteomes" id="UP000182661"/>
    </source>
</evidence>
<evidence type="ECO:0000256" key="2">
    <source>
        <dbReference type="ARBA" id="ARBA00022649"/>
    </source>
</evidence>
<sequence length="141" mass="16278">MTTLIDTNVLVDLAVRDEDWMEWSRTQLLLAMTRGNVVINQIIYSEFSYRYDDLDEVEALLPRSEFVRESLPWTAAFAAAYAFRRYRAAGGRRERMLPDFLIGAHAAIRGYPLVTRDPAGYRSYFPTVDLITPETHPLTRT</sequence>
<gene>
    <name evidence="9" type="ORF">AX760_23470</name>
</gene>
<reference evidence="9 10" key="1">
    <citation type="submission" date="2016-02" db="EMBL/GenBank/DDBJ databases">
        <title>Genome sequencing of a beta-galactosidase producing bacteria Rhizobium sp. 59.</title>
        <authorList>
            <person name="Wang D."/>
            <person name="Kot W."/>
            <person name="Qin Y."/>
            <person name="Hansen L."/>
            <person name="Naqvi K."/>
            <person name="Rensing C."/>
        </authorList>
    </citation>
    <scope>NUCLEOTIDE SEQUENCE [LARGE SCALE GENOMIC DNA]</scope>
    <source>
        <strain evidence="9 10">59</strain>
    </source>
</reference>
<keyword evidence="9" id="KW-0238">DNA-binding</keyword>
<dbReference type="Proteomes" id="UP000182661">
    <property type="component" value="Unassembled WGS sequence"/>
</dbReference>
<comment type="similarity">
    <text evidence="7">Belongs to the PINc/VapC protein family.</text>
</comment>
<dbReference type="InterPro" id="IPR029060">
    <property type="entry name" value="PIN-like_dom_sf"/>
</dbReference>
<dbReference type="AlphaFoldDB" id="A0A657LMT6"/>
<keyword evidence="5" id="KW-0378">Hydrolase</keyword>
<organism evidence="9 10">
    <name type="scientific">Pararhizobium antarcticum</name>
    <dbReference type="NCBI Taxonomy" id="1798805"/>
    <lineage>
        <taxon>Bacteria</taxon>
        <taxon>Pseudomonadati</taxon>
        <taxon>Pseudomonadota</taxon>
        <taxon>Alphaproteobacteria</taxon>
        <taxon>Hyphomicrobiales</taxon>
        <taxon>Rhizobiaceae</taxon>
        <taxon>Rhizobium/Agrobacterium group</taxon>
        <taxon>Pararhizobium</taxon>
    </lineage>
</organism>
<keyword evidence="3" id="KW-0540">Nuclease</keyword>
<keyword evidence="6" id="KW-0460">Magnesium</keyword>
<dbReference type="Pfam" id="PF01850">
    <property type="entry name" value="PIN"/>
    <property type="match status" value="1"/>
</dbReference>
<evidence type="ECO:0000259" key="8">
    <source>
        <dbReference type="Pfam" id="PF01850"/>
    </source>
</evidence>
<dbReference type="GO" id="GO:0046872">
    <property type="term" value="F:metal ion binding"/>
    <property type="evidence" value="ECO:0007669"/>
    <property type="project" value="UniProtKB-KW"/>
</dbReference>
<dbReference type="RefSeq" id="WP_071835212.1">
    <property type="nucleotide sequence ID" value="NZ_LSRP01000127.1"/>
</dbReference>
<evidence type="ECO:0000313" key="9">
    <source>
        <dbReference type="EMBL" id="OJF91441.1"/>
    </source>
</evidence>
<dbReference type="GO" id="GO:0003677">
    <property type="term" value="F:DNA binding"/>
    <property type="evidence" value="ECO:0007669"/>
    <property type="project" value="UniProtKB-KW"/>
</dbReference>
<dbReference type="OrthoDB" id="9800524at2"/>
<protein>
    <submittedName>
        <fullName evidence="9">DNA-binding protein</fullName>
    </submittedName>
</protein>
<keyword evidence="10" id="KW-1185">Reference proteome</keyword>
<dbReference type="EMBL" id="LSRP01000127">
    <property type="protein sequence ID" value="OJF91441.1"/>
    <property type="molecule type" value="Genomic_DNA"/>
</dbReference>
<evidence type="ECO:0000256" key="3">
    <source>
        <dbReference type="ARBA" id="ARBA00022722"/>
    </source>
</evidence>
<keyword evidence="4" id="KW-0479">Metal-binding</keyword>
<dbReference type="SUPFAM" id="SSF88723">
    <property type="entry name" value="PIN domain-like"/>
    <property type="match status" value="1"/>
</dbReference>
<evidence type="ECO:0000256" key="1">
    <source>
        <dbReference type="ARBA" id="ARBA00001946"/>
    </source>
</evidence>
<dbReference type="GO" id="GO:0004518">
    <property type="term" value="F:nuclease activity"/>
    <property type="evidence" value="ECO:0007669"/>
    <property type="project" value="UniProtKB-KW"/>
</dbReference>
<evidence type="ECO:0000256" key="7">
    <source>
        <dbReference type="ARBA" id="ARBA00038093"/>
    </source>
</evidence>
<accession>A0A657LMT6</accession>